<dbReference type="InParanoid" id="D8LU03"/>
<dbReference type="EMBL" id="FN649751">
    <property type="protein sequence ID" value="CBN75393.1"/>
    <property type="molecule type" value="Genomic_DNA"/>
</dbReference>
<accession>D8LU03</accession>
<name>D8LU03_ECTSI</name>
<dbReference type="AlphaFoldDB" id="D8LU03"/>
<sequence>MLDGSRLDAVKGSRHFIDAIADENPAAARYLSTYYTEVETPKRASDGYENAPTLVGIADVFINKLGYVWNAKDYVVPKSCKSELFGQRGSTALPTKAQSYEKVCTTEGRLHV</sequence>
<protein>
    <submittedName>
        <fullName evidence="1">Uncharacterized protein</fullName>
    </submittedName>
</protein>
<reference evidence="1 2" key="1">
    <citation type="journal article" date="2010" name="Nature">
        <title>The Ectocarpus genome and the independent evolution of multicellularity in brown algae.</title>
        <authorList>
            <person name="Cock J.M."/>
            <person name="Sterck L."/>
            <person name="Rouze P."/>
            <person name="Scornet D."/>
            <person name="Allen A.E."/>
            <person name="Amoutzias G."/>
            <person name="Anthouard V."/>
            <person name="Artiguenave F."/>
            <person name="Aury J.M."/>
            <person name="Badger J.H."/>
            <person name="Beszteri B."/>
            <person name="Billiau K."/>
            <person name="Bonnet E."/>
            <person name="Bothwell J.H."/>
            <person name="Bowler C."/>
            <person name="Boyen C."/>
            <person name="Brownlee C."/>
            <person name="Carrano C.J."/>
            <person name="Charrier B."/>
            <person name="Cho G.Y."/>
            <person name="Coelho S.M."/>
            <person name="Collen J."/>
            <person name="Corre E."/>
            <person name="Da Silva C."/>
            <person name="Delage L."/>
            <person name="Delaroque N."/>
            <person name="Dittami S.M."/>
            <person name="Doulbeau S."/>
            <person name="Elias M."/>
            <person name="Farnham G."/>
            <person name="Gachon C.M."/>
            <person name="Gschloessl B."/>
            <person name="Heesch S."/>
            <person name="Jabbari K."/>
            <person name="Jubin C."/>
            <person name="Kawai H."/>
            <person name="Kimura K."/>
            <person name="Kloareg B."/>
            <person name="Kupper F.C."/>
            <person name="Lang D."/>
            <person name="Le Bail A."/>
            <person name="Leblanc C."/>
            <person name="Lerouge P."/>
            <person name="Lohr M."/>
            <person name="Lopez P.J."/>
            <person name="Martens C."/>
            <person name="Maumus F."/>
            <person name="Michel G."/>
            <person name="Miranda-Saavedra D."/>
            <person name="Morales J."/>
            <person name="Moreau H."/>
            <person name="Motomura T."/>
            <person name="Nagasato C."/>
            <person name="Napoli C.A."/>
            <person name="Nelson D.R."/>
            <person name="Nyvall-Collen P."/>
            <person name="Peters A.F."/>
            <person name="Pommier C."/>
            <person name="Potin P."/>
            <person name="Poulain J."/>
            <person name="Quesneville H."/>
            <person name="Read B."/>
            <person name="Rensing S.A."/>
            <person name="Ritter A."/>
            <person name="Rousvoal S."/>
            <person name="Samanta M."/>
            <person name="Samson G."/>
            <person name="Schroeder D.C."/>
            <person name="Segurens B."/>
            <person name="Strittmatter M."/>
            <person name="Tonon T."/>
            <person name="Tregear J.W."/>
            <person name="Valentin K."/>
            <person name="von Dassow P."/>
            <person name="Yamagishi T."/>
            <person name="Van de Peer Y."/>
            <person name="Wincker P."/>
        </authorList>
    </citation>
    <scope>NUCLEOTIDE SEQUENCE [LARGE SCALE GENOMIC DNA]</scope>
    <source>
        <strain evidence="2">Ec32 / CCAP1310/4</strain>
    </source>
</reference>
<evidence type="ECO:0000313" key="2">
    <source>
        <dbReference type="Proteomes" id="UP000002630"/>
    </source>
</evidence>
<proteinExistence type="predicted"/>
<organism evidence="1 2">
    <name type="scientific">Ectocarpus siliculosus</name>
    <name type="common">Brown alga</name>
    <name type="synonym">Conferva siliculosa</name>
    <dbReference type="NCBI Taxonomy" id="2880"/>
    <lineage>
        <taxon>Eukaryota</taxon>
        <taxon>Sar</taxon>
        <taxon>Stramenopiles</taxon>
        <taxon>Ochrophyta</taxon>
        <taxon>PX clade</taxon>
        <taxon>Phaeophyceae</taxon>
        <taxon>Ectocarpales</taxon>
        <taxon>Ectocarpaceae</taxon>
        <taxon>Ectocarpus</taxon>
    </lineage>
</organism>
<keyword evidence="2" id="KW-1185">Reference proteome</keyword>
<dbReference type="Proteomes" id="UP000002630">
    <property type="component" value="Linkage Group LG26"/>
</dbReference>
<dbReference type="EMBL" id="FN649138">
    <property type="protein sequence ID" value="CBN75393.1"/>
    <property type="molecule type" value="Genomic_DNA"/>
</dbReference>
<evidence type="ECO:0000313" key="1">
    <source>
        <dbReference type="EMBL" id="CBN75393.1"/>
    </source>
</evidence>
<gene>
    <name evidence="1" type="ORF">Esi_0090_0099</name>
</gene>